<accession>A0A6V8MVC8</accession>
<dbReference type="PROSITE" id="PS50234">
    <property type="entry name" value="VWFA"/>
    <property type="match status" value="1"/>
</dbReference>
<dbReference type="AlphaFoldDB" id="A0A6V8MVC8"/>
<sequence length="580" mass="62661">MTRSVLNRAVKRESRAAGSGSLRLRLLWLSLLLLCVASMTACGDRARRREAALAAAAGEASVAAYQVQTEHARAKKAMAAPAAVMAPPAAGAYRMAGMTAAPAPPPPSSFNTEEYSRIEANRFLEVLKNPLSTFSIDVDTASYANVRRYLSGGTLPPPDAVRIEELVNYFGYDYPQPRGDIPFAFSSELTDAPWQPGHKLLRIALQGRKIPTEQLPPANLVFLVDVSGSMAEANKLPLLVKSFKMLVRQLRPQDRVAIVTYAGQAGVALPSVAGSEKATILAALDGLVAEGSTNGGEGIQVAYRIAKEQFIKNGNNRVILATDGDFNVGVSGEGELVRLIETKRNDGIFLSVLGVGMGDYKDSRMQKLADRGNGNYAYLDNLMEAQKVLVRQFGGTMMAIAKDVKLQVEFNPAKVKSYRLIGYEKRALRNEDFADDKKDAGELGSGHTVTALYEIELALPGAAGSQELTYQTTQVKEAAYRSDELALIRFRYKKPEGDDSVELVEKVSASAVSLPQASEATRFAAAVAEWGLLLQDAEDRGNASYQQVLELARGARGADEHGDRSEFVRLVEAAEVIGKN</sequence>
<dbReference type="Pfam" id="PF12034">
    <property type="entry name" value="YfbK_C"/>
    <property type="match status" value="1"/>
</dbReference>
<evidence type="ECO:0000313" key="2">
    <source>
        <dbReference type="EMBL" id="GFO63269.1"/>
    </source>
</evidence>
<dbReference type="Gene3D" id="3.40.50.410">
    <property type="entry name" value="von Willebrand factor, type A domain"/>
    <property type="match status" value="1"/>
</dbReference>
<dbReference type="InterPro" id="IPR022156">
    <property type="entry name" value="Uncharacterised_YfbK_N"/>
</dbReference>
<name>A0A6V8MVC8_9BACT</name>
<dbReference type="SUPFAM" id="SSF53300">
    <property type="entry name" value="vWA-like"/>
    <property type="match status" value="1"/>
</dbReference>
<dbReference type="Pfam" id="PF12450">
    <property type="entry name" value="vWF_A"/>
    <property type="match status" value="1"/>
</dbReference>
<evidence type="ECO:0000259" key="1">
    <source>
        <dbReference type="PROSITE" id="PS50234"/>
    </source>
</evidence>
<keyword evidence="5" id="KW-1185">Reference proteome</keyword>
<dbReference type="SMART" id="SM00327">
    <property type="entry name" value="VWA"/>
    <property type="match status" value="1"/>
</dbReference>
<dbReference type="RefSeq" id="WP_183346143.1">
    <property type="nucleotide sequence ID" value="NZ_BLXY01000002.1"/>
</dbReference>
<dbReference type="EMBL" id="CP096574">
    <property type="protein sequence ID" value="UPU38199.1"/>
    <property type="molecule type" value="Genomic_DNA"/>
</dbReference>
<dbReference type="InterPro" id="IPR021908">
    <property type="entry name" value="YfbK_C"/>
</dbReference>
<dbReference type="Pfam" id="PF00092">
    <property type="entry name" value="VWA"/>
    <property type="match status" value="1"/>
</dbReference>
<dbReference type="PANTHER" id="PTHR10579">
    <property type="entry name" value="CALCIUM-ACTIVATED CHLORIDE CHANNEL REGULATOR"/>
    <property type="match status" value="1"/>
</dbReference>
<evidence type="ECO:0000313" key="5">
    <source>
        <dbReference type="Proteomes" id="UP000831485"/>
    </source>
</evidence>
<dbReference type="EMBL" id="BLXY01000002">
    <property type="protein sequence ID" value="GFO63269.1"/>
    <property type="molecule type" value="Genomic_DNA"/>
</dbReference>
<protein>
    <submittedName>
        <fullName evidence="3">VWA domain-containing protein</fullName>
    </submittedName>
</protein>
<evidence type="ECO:0000313" key="4">
    <source>
        <dbReference type="Proteomes" id="UP000568888"/>
    </source>
</evidence>
<feature type="domain" description="VWFA" evidence="1">
    <location>
        <begin position="219"/>
        <end position="397"/>
    </location>
</feature>
<dbReference type="Proteomes" id="UP000831485">
    <property type="component" value="Chromosome"/>
</dbReference>
<dbReference type="InterPro" id="IPR036465">
    <property type="entry name" value="vWFA_dom_sf"/>
</dbReference>
<proteinExistence type="predicted"/>
<dbReference type="InterPro" id="IPR051266">
    <property type="entry name" value="CLCR"/>
</dbReference>
<organism evidence="2 4">
    <name type="scientific">Geomonas paludis</name>
    <dbReference type="NCBI Taxonomy" id="2740185"/>
    <lineage>
        <taxon>Bacteria</taxon>
        <taxon>Pseudomonadati</taxon>
        <taxon>Thermodesulfobacteriota</taxon>
        <taxon>Desulfuromonadia</taxon>
        <taxon>Geobacterales</taxon>
        <taxon>Geobacteraceae</taxon>
        <taxon>Geomonas</taxon>
    </lineage>
</organism>
<gene>
    <name evidence="2" type="ORF">GMPD_11880</name>
    <name evidence="3" type="ORF">M1B72_10945</name>
</gene>
<reference evidence="3" key="3">
    <citation type="submission" date="2022-04" db="EMBL/GenBank/DDBJ databases">
        <authorList>
            <person name="Liu G."/>
        </authorList>
    </citation>
    <scope>NUCLEOTIDE SEQUENCE</scope>
    <source>
        <strain evidence="3">RG22</strain>
    </source>
</reference>
<reference evidence="2" key="2">
    <citation type="journal article" date="2021" name="Int. J. Syst. Evol. Microbiol.">
        <title>Geomonas silvestris sp. nov., Geomonas paludis sp. nov. and Geomonas limicola sp. nov., isolated from terrestrial environments, and emended description of the genus Geomonas.</title>
        <authorList>
            <person name="Itoh H."/>
            <person name="Xu Z."/>
            <person name="Masuda Y."/>
            <person name="Ushijima N."/>
            <person name="Hayakawa C."/>
            <person name="Shiratori Y."/>
            <person name="Senoo K."/>
        </authorList>
    </citation>
    <scope>NUCLEOTIDE SEQUENCE</scope>
    <source>
        <strain evidence="2">Red736</strain>
    </source>
</reference>
<dbReference type="Proteomes" id="UP000568888">
    <property type="component" value="Unassembled WGS sequence"/>
</dbReference>
<reference evidence="4" key="1">
    <citation type="submission" date="2020-06" db="EMBL/GenBank/DDBJ databases">
        <title>Draft genomic sequecing of Geomonas sp. Red736.</title>
        <authorList>
            <person name="Itoh H."/>
            <person name="Xu Z.X."/>
            <person name="Ushijima N."/>
            <person name="Masuda Y."/>
            <person name="Shiratori Y."/>
            <person name="Senoo K."/>
        </authorList>
    </citation>
    <scope>NUCLEOTIDE SEQUENCE [LARGE SCALE GENOMIC DNA]</scope>
    <source>
        <strain evidence="4">Red736</strain>
    </source>
</reference>
<dbReference type="InterPro" id="IPR002035">
    <property type="entry name" value="VWF_A"/>
</dbReference>
<evidence type="ECO:0000313" key="3">
    <source>
        <dbReference type="EMBL" id="UPU38199.1"/>
    </source>
</evidence>
<dbReference type="PANTHER" id="PTHR10579:SF43">
    <property type="entry name" value="ZINC FINGER (C3HC4-TYPE RING FINGER) FAMILY PROTEIN"/>
    <property type="match status" value="1"/>
</dbReference>
<dbReference type="CDD" id="cd01465">
    <property type="entry name" value="vWA_subgroup"/>
    <property type="match status" value="1"/>
</dbReference>